<feature type="domain" description="Aldehyde dehydrogenase" evidence="2">
    <location>
        <begin position="20"/>
        <end position="131"/>
    </location>
</feature>
<dbReference type="AlphaFoldDB" id="M3CB88"/>
<dbReference type="STRING" id="692275.M3CB88"/>
<dbReference type="Pfam" id="PF00171">
    <property type="entry name" value="Aldedh"/>
    <property type="match status" value="1"/>
</dbReference>
<organism evidence="3 4">
    <name type="scientific">Sphaerulina musiva (strain SO2202)</name>
    <name type="common">Poplar stem canker fungus</name>
    <name type="synonym">Septoria musiva</name>
    <dbReference type="NCBI Taxonomy" id="692275"/>
    <lineage>
        <taxon>Eukaryota</taxon>
        <taxon>Fungi</taxon>
        <taxon>Dikarya</taxon>
        <taxon>Ascomycota</taxon>
        <taxon>Pezizomycotina</taxon>
        <taxon>Dothideomycetes</taxon>
        <taxon>Dothideomycetidae</taxon>
        <taxon>Mycosphaerellales</taxon>
        <taxon>Mycosphaerellaceae</taxon>
        <taxon>Sphaerulina</taxon>
    </lineage>
</organism>
<evidence type="ECO:0000313" key="3">
    <source>
        <dbReference type="EMBL" id="EMF09110.1"/>
    </source>
</evidence>
<keyword evidence="1" id="KW-1133">Transmembrane helix</keyword>
<dbReference type="OMA" id="CHNAFFR"/>
<evidence type="ECO:0000256" key="1">
    <source>
        <dbReference type="SAM" id="Phobius"/>
    </source>
</evidence>
<dbReference type="eggNOG" id="KOG2456">
    <property type="taxonomic scope" value="Eukaryota"/>
</dbReference>
<keyword evidence="1" id="KW-0472">Membrane</keyword>
<dbReference type="EMBL" id="KB456270">
    <property type="protein sequence ID" value="EMF09110.1"/>
    <property type="molecule type" value="Genomic_DNA"/>
</dbReference>
<sequence length="480" mass="51151">MAPAFPRVQAAAIDGRFDTIYHRQVELESLCKALIDNVNEIKQAIAADSGHTPAEVAVEYHRALSAVKRDYATLEPVKAHEQEYLIANGKDASHRRTPAGVVYIEPTTHTLFYSTIAPLSAALAAGNTVIVLLENNLRAVPGLLRRLLPASLDADAVAIASKPVQDNELPASAIRVLQNGVDGIPRLNQLTSQSGSAVVAVVDRTADVNLAARELVAARFRFGGRSPYAPDVVLVNEFVKKDFLHAVVSETVQVLNTAGLDNNTAGSNQVGDSIKRLQESNPNMRIISQEGKAAVVELSSRTGIVGTKMSAPIFAVHAVKSLDDAIDLVGSQSTAPALAAYHFGNPKTGKYLSQFIAAEASFVNHVPHELLIGPAWPSGRPVDTACHYPIEALSVARPVGIKPSTRSEQMASALSTKSNTVSQKLTAEATAPLKAFKRNPGGGVGFFEQGFLYNAGFLLVSTVIASATGGFWLWRNSRRA</sequence>
<name>M3CB88_SPHMS</name>
<dbReference type="PANTHER" id="PTHR43111:SF1">
    <property type="entry name" value="ALDEHYDE DEHYDROGENASE B-RELATED"/>
    <property type="match status" value="1"/>
</dbReference>
<gene>
    <name evidence="3" type="ORF">SEPMUDRAFT_151939</name>
</gene>
<dbReference type="HOGENOM" id="CLU_023881_0_0_1"/>
<dbReference type="PANTHER" id="PTHR43111">
    <property type="entry name" value="ALDEHYDE DEHYDROGENASE B-RELATED"/>
    <property type="match status" value="1"/>
</dbReference>
<dbReference type="InterPro" id="IPR016161">
    <property type="entry name" value="Ald_DH/histidinol_DH"/>
</dbReference>
<protein>
    <submittedName>
        <fullName evidence="3">ALDH-like protein</fullName>
    </submittedName>
</protein>
<feature type="transmembrane region" description="Helical" evidence="1">
    <location>
        <begin position="451"/>
        <end position="474"/>
    </location>
</feature>
<proteinExistence type="predicted"/>
<dbReference type="InterPro" id="IPR016163">
    <property type="entry name" value="Ald_DH_C"/>
</dbReference>
<keyword evidence="1" id="KW-0812">Transmembrane</keyword>
<dbReference type="GO" id="GO:0016620">
    <property type="term" value="F:oxidoreductase activity, acting on the aldehyde or oxo group of donors, NAD or NADP as acceptor"/>
    <property type="evidence" value="ECO:0007669"/>
    <property type="project" value="InterPro"/>
</dbReference>
<dbReference type="GeneID" id="27904276"/>
<evidence type="ECO:0000259" key="2">
    <source>
        <dbReference type="Pfam" id="PF00171"/>
    </source>
</evidence>
<dbReference type="RefSeq" id="XP_016757231.1">
    <property type="nucleotide sequence ID" value="XM_016907139.1"/>
</dbReference>
<dbReference type="InterPro" id="IPR016162">
    <property type="entry name" value="Ald_DH_N"/>
</dbReference>
<accession>M3CB88</accession>
<dbReference type="SUPFAM" id="SSF53720">
    <property type="entry name" value="ALDH-like"/>
    <property type="match status" value="1"/>
</dbReference>
<reference evidence="3 4" key="1">
    <citation type="journal article" date="2012" name="PLoS Pathog.">
        <title>Diverse lifestyles and strategies of plant pathogenesis encoded in the genomes of eighteen Dothideomycetes fungi.</title>
        <authorList>
            <person name="Ohm R.A."/>
            <person name="Feau N."/>
            <person name="Henrissat B."/>
            <person name="Schoch C.L."/>
            <person name="Horwitz B.A."/>
            <person name="Barry K.W."/>
            <person name="Condon B.J."/>
            <person name="Copeland A.C."/>
            <person name="Dhillon B."/>
            <person name="Glaser F."/>
            <person name="Hesse C.N."/>
            <person name="Kosti I."/>
            <person name="LaButti K."/>
            <person name="Lindquist E.A."/>
            <person name="Lucas S."/>
            <person name="Salamov A.A."/>
            <person name="Bradshaw R.E."/>
            <person name="Ciuffetti L."/>
            <person name="Hamelin R.C."/>
            <person name="Kema G.H.J."/>
            <person name="Lawrence C."/>
            <person name="Scott J.A."/>
            <person name="Spatafora J.W."/>
            <person name="Turgeon B.G."/>
            <person name="de Wit P.J.G.M."/>
            <person name="Zhong S."/>
            <person name="Goodwin S.B."/>
            <person name="Grigoriev I.V."/>
        </authorList>
    </citation>
    <scope>NUCLEOTIDE SEQUENCE [LARGE SCALE GENOMIC DNA]</scope>
    <source>
        <strain evidence="3 4">SO2202</strain>
    </source>
</reference>
<dbReference type="OrthoDB" id="5596991at2759"/>
<dbReference type="Gene3D" id="3.40.309.10">
    <property type="entry name" value="Aldehyde Dehydrogenase, Chain A, domain 2"/>
    <property type="match status" value="1"/>
</dbReference>
<dbReference type="InterPro" id="IPR015590">
    <property type="entry name" value="Aldehyde_DH_dom"/>
</dbReference>
<dbReference type="Gene3D" id="3.40.605.10">
    <property type="entry name" value="Aldehyde Dehydrogenase, Chain A, domain 1"/>
    <property type="match status" value="1"/>
</dbReference>
<dbReference type="Proteomes" id="UP000016931">
    <property type="component" value="Unassembled WGS sequence"/>
</dbReference>
<evidence type="ECO:0000313" key="4">
    <source>
        <dbReference type="Proteomes" id="UP000016931"/>
    </source>
</evidence>
<keyword evidence="4" id="KW-1185">Reference proteome</keyword>